<dbReference type="SMART" id="SM01103">
    <property type="entry name" value="CRS1_YhbY"/>
    <property type="match status" value="1"/>
</dbReference>
<comment type="caution">
    <text evidence="5">The sequence shown here is derived from an EMBL/GenBank/DDBJ whole genome shotgun (WGS) entry which is preliminary data.</text>
</comment>
<feature type="compositionally biased region" description="Basic residues" evidence="3">
    <location>
        <begin position="182"/>
        <end position="194"/>
    </location>
</feature>
<dbReference type="Proteomes" id="UP000214603">
    <property type="component" value="Unassembled WGS sequence"/>
</dbReference>
<name>A0A225MG68_9BURK</name>
<dbReference type="PANTHER" id="PTHR40065:SF3">
    <property type="entry name" value="RNA-BINDING PROTEIN YHBY"/>
    <property type="match status" value="1"/>
</dbReference>
<evidence type="ECO:0000256" key="2">
    <source>
        <dbReference type="PROSITE-ProRule" id="PRU00626"/>
    </source>
</evidence>
<dbReference type="EMBL" id="NJIH01000006">
    <property type="protein sequence ID" value="OWT60255.1"/>
    <property type="molecule type" value="Genomic_DNA"/>
</dbReference>
<dbReference type="InterPro" id="IPR001890">
    <property type="entry name" value="RNA-binding_CRM"/>
</dbReference>
<dbReference type="InterPro" id="IPR035920">
    <property type="entry name" value="YhbY-like_sf"/>
</dbReference>
<dbReference type="Pfam" id="PF01985">
    <property type="entry name" value="CRS1_YhbY"/>
    <property type="match status" value="1"/>
</dbReference>
<keyword evidence="1 2" id="KW-0694">RNA-binding</keyword>
<feature type="compositionally biased region" description="Basic and acidic residues" evidence="3">
    <location>
        <begin position="131"/>
        <end position="140"/>
    </location>
</feature>
<evidence type="ECO:0000259" key="4">
    <source>
        <dbReference type="PROSITE" id="PS51295"/>
    </source>
</evidence>
<dbReference type="GO" id="GO:0003723">
    <property type="term" value="F:RNA binding"/>
    <property type="evidence" value="ECO:0007669"/>
    <property type="project" value="UniProtKB-UniRule"/>
</dbReference>
<organism evidence="5 6">
    <name type="scientific">Candidimonas nitroreducens</name>
    <dbReference type="NCBI Taxonomy" id="683354"/>
    <lineage>
        <taxon>Bacteria</taxon>
        <taxon>Pseudomonadati</taxon>
        <taxon>Pseudomonadota</taxon>
        <taxon>Betaproteobacteria</taxon>
        <taxon>Burkholderiales</taxon>
        <taxon>Alcaligenaceae</taxon>
        <taxon>Candidimonas</taxon>
    </lineage>
</organism>
<proteinExistence type="predicted"/>
<keyword evidence="6" id="KW-1185">Reference proteome</keyword>
<protein>
    <recommendedName>
        <fullName evidence="4">CRM domain-containing protein</fullName>
    </recommendedName>
</protein>
<dbReference type="PROSITE" id="PS51295">
    <property type="entry name" value="CRM"/>
    <property type="match status" value="1"/>
</dbReference>
<evidence type="ECO:0000313" key="6">
    <source>
        <dbReference type="Proteomes" id="UP000214603"/>
    </source>
</evidence>
<reference evidence="6" key="1">
    <citation type="submission" date="2017-06" db="EMBL/GenBank/DDBJ databases">
        <title>Herbaspirillum phytohormonus sp. nov., isolated from the root nodule of Robinia pseudoacacia in lead-zinc mine.</title>
        <authorList>
            <person name="Fan M."/>
            <person name="Lin Y."/>
        </authorList>
    </citation>
    <scope>NUCLEOTIDE SEQUENCE [LARGE SCALE GENOMIC DNA]</scope>
    <source>
        <strain evidence="6">SC-089</strain>
    </source>
</reference>
<dbReference type="PANTHER" id="PTHR40065">
    <property type="entry name" value="RNA-BINDING PROTEIN YHBY"/>
    <property type="match status" value="1"/>
</dbReference>
<feature type="domain" description="CRM" evidence="4">
    <location>
        <begin position="4"/>
        <end position="100"/>
    </location>
</feature>
<evidence type="ECO:0000256" key="1">
    <source>
        <dbReference type="ARBA" id="ARBA00022884"/>
    </source>
</evidence>
<evidence type="ECO:0000313" key="5">
    <source>
        <dbReference type="EMBL" id="OWT60255.1"/>
    </source>
</evidence>
<dbReference type="Gene3D" id="3.30.110.60">
    <property type="entry name" value="YhbY-like"/>
    <property type="match status" value="1"/>
</dbReference>
<sequence length="194" mass="20527">MAKLDITSRERSALRAAAHPLRPVVLIGDRGLSDSVLKEIDRSLTAHQLIKIRAGGEDREARDAMLEAICDALSCAPVHHLGKTLILYRPEPGAQAVPAQAAPEPATRAQRKPSQPHTPKKQAAAGQTRTRSAEKAERAARKAGRADTAAAPPKARRASAAAQAPSHGIPRRPGSALSLRAGARRGLSRSGPKR</sequence>
<gene>
    <name evidence="5" type="ORF">CEY11_11395</name>
</gene>
<feature type="compositionally biased region" description="Low complexity" evidence="3">
    <location>
        <begin position="146"/>
        <end position="165"/>
    </location>
</feature>
<feature type="region of interest" description="Disordered" evidence="3">
    <location>
        <begin position="96"/>
        <end position="194"/>
    </location>
</feature>
<feature type="compositionally biased region" description="Low complexity" evidence="3">
    <location>
        <begin position="96"/>
        <end position="106"/>
    </location>
</feature>
<dbReference type="AlphaFoldDB" id="A0A225MG68"/>
<dbReference type="OrthoDB" id="9797519at2"/>
<dbReference type="RefSeq" id="WP_088603512.1">
    <property type="nucleotide sequence ID" value="NZ_NJIH01000006.1"/>
</dbReference>
<evidence type="ECO:0000256" key="3">
    <source>
        <dbReference type="SAM" id="MobiDB-lite"/>
    </source>
</evidence>
<accession>A0A225MG68</accession>
<dbReference type="SUPFAM" id="SSF75471">
    <property type="entry name" value="YhbY-like"/>
    <property type="match status" value="1"/>
</dbReference>
<dbReference type="InterPro" id="IPR051925">
    <property type="entry name" value="RNA-binding_domain"/>
</dbReference>